<dbReference type="EMBL" id="CP073708">
    <property type="protein sequence ID" value="QUO40520.1"/>
    <property type="molecule type" value="Genomic_DNA"/>
</dbReference>
<dbReference type="PROSITE" id="PS50283">
    <property type="entry name" value="NA_SOLUT_SYMP_3"/>
    <property type="match status" value="1"/>
</dbReference>
<gene>
    <name evidence="9" type="ORF">JD108_16260</name>
    <name evidence="10" type="ORF">KDJ56_16205</name>
</gene>
<accession>A0A7T5JMK0</accession>
<reference evidence="10" key="2">
    <citation type="submission" date="2021-04" db="EMBL/GenBank/DDBJ databases">
        <title>Brevibacillus composti FJAT-54423, complete genome.</title>
        <authorList>
            <person name="Tang R."/>
        </authorList>
    </citation>
    <scope>NUCLEOTIDE SEQUENCE</scope>
    <source>
        <strain evidence="10">FJAT-54424</strain>
    </source>
</reference>
<feature type="transmembrane region" description="Helical" evidence="8">
    <location>
        <begin position="436"/>
        <end position="454"/>
    </location>
</feature>
<evidence type="ECO:0000256" key="8">
    <source>
        <dbReference type="SAM" id="Phobius"/>
    </source>
</evidence>
<comment type="subcellular location">
    <subcellularLocation>
        <location evidence="1">Membrane</location>
        <topology evidence="1">Multi-pass membrane protein</topology>
    </subcellularLocation>
</comment>
<dbReference type="Pfam" id="PF00474">
    <property type="entry name" value="SSF"/>
    <property type="match status" value="1"/>
</dbReference>
<dbReference type="Gene3D" id="1.20.1730.10">
    <property type="entry name" value="Sodium/glucose cotransporter"/>
    <property type="match status" value="1"/>
</dbReference>
<evidence type="ECO:0000256" key="7">
    <source>
        <dbReference type="RuleBase" id="RU362091"/>
    </source>
</evidence>
<evidence type="ECO:0000256" key="2">
    <source>
        <dbReference type="ARBA" id="ARBA00006434"/>
    </source>
</evidence>
<dbReference type="Proteomes" id="UP000595847">
    <property type="component" value="Chromosome"/>
</dbReference>
<feature type="transmembrane region" description="Helical" evidence="8">
    <location>
        <begin position="6"/>
        <end position="24"/>
    </location>
</feature>
<dbReference type="EMBL" id="CP066308">
    <property type="protein sequence ID" value="QQE73438.1"/>
    <property type="molecule type" value="Genomic_DNA"/>
</dbReference>
<feature type="transmembrane region" description="Helical" evidence="8">
    <location>
        <begin position="152"/>
        <end position="176"/>
    </location>
</feature>
<evidence type="ECO:0000313" key="12">
    <source>
        <dbReference type="Proteomes" id="UP000677234"/>
    </source>
</evidence>
<dbReference type="Proteomes" id="UP000677234">
    <property type="component" value="Chromosome"/>
</dbReference>
<dbReference type="RefSeq" id="WP_198827062.1">
    <property type="nucleotide sequence ID" value="NZ_CP066308.1"/>
</dbReference>
<keyword evidence="5 8" id="KW-1133">Transmembrane helix</keyword>
<evidence type="ECO:0000256" key="6">
    <source>
        <dbReference type="ARBA" id="ARBA00023136"/>
    </source>
</evidence>
<organism evidence="9 11">
    <name type="scientific">Brevibacillus composti</name>
    <dbReference type="NCBI Taxonomy" id="2796470"/>
    <lineage>
        <taxon>Bacteria</taxon>
        <taxon>Bacillati</taxon>
        <taxon>Bacillota</taxon>
        <taxon>Bacilli</taxon>
        <taxon>Bacillales</taxon>
        <taxon>Paenibacillaceae</taxon>
        <taxon>Brevibacillus</taxon>
    </lineage>
</organism>
<feature type="transmembrane region" description="Helical" evidence="8">
    <location>
        <begin position="75"/>
        <end position="96"/>
    </location>
</feature>
<dbReference type="PANTHER" id="PTHR48086:SF7">
    <property type="entry name" value="SODIUM-SOLUTE SYMPORTER-RELATED"/>
    <property type="match status" value="1"/>
</dbReference>
<dbReference type="InterPro" id="IPR038377">
    <property type="entry name" value="Na/Glc_symporter_sf"/>
</dbReference>
<feature type="transmembrane region" description="Helical" evidence="8">
    <location>
        <begin position="375"/>
        <end position="399"/>
    </location>
</feature>
<dbReference type="KEGG" id="bcop:JD108_16260"/>
<dbReference type="InterPro" id="IPR050277">
    <property type="entry name" value="Sodium:Solute_Symporter"/>
</dbReference>
<evidence type="ECO:0000313" key="11">
    <source>
        <dbReference type="Proteomes" id="UP000595847"/>
    </source>
</evidence>
<feature type="transmembrane region" description="Helical" evidence="8">
    <location>
        <begin position="36"/>
        <end position="55"/>
    </location>
</feature>
<evidence type="ECO:0000313" key="9">
    <source>
        <dbReference type="EMBL" id="QQE73438.1"/>
    </source>
</evidence>
<dbReference type="GO" id="GO:0005886">
    <property type="term" value="C:plasma membrane"/>
    <property type="evidence" value="ECO:0007669"/>
    <property type="project" value="TreeGrafter"/>
</dbReference>
<keyword evidence="3" id="KW-0813">Transport</keyword>
<proteinExistence type="inferred from homology"/>
<dbReference type="CDD" id="cd10322">
    <property type="entry name" value="SLC5sbd"/>
    <property type="match status" value="1"/>
</dbReference>
<keyword evidence="6 8" id="KW-0472">Membrane</keyword>
<feature type="transmembrane region" description="Helical" evidence="8">
    <location>
        <begin position="306"/>
        <end position="330"/>
    </location>
</feature>
<protein>
    <submittedName>
        <fullName evidence="9">Sodium:solute symporter family protein</fullName>
    </submittedName>
</protein>
<feature type="transmembrane region" description="Helical" evidence="8">
    <location>
        <begin position="411"/>
        <end position="430"/>
    </location>
</feature>
<evidence type="ECO:0000256" key="4">
    <source>
        <dbReference type="ARBA" id="ARBA00022692"/>
    </source>
</evidence>
<name>A0A7T5JMK0_9BACL</name>
<dbReference type="GO" id="GO:0022857">
    <property type="term" value="F:transmembrane transporter activity"/>
    <property type="evidence" value="ECO:0007669"/>
    <property type="project" value="InterPro"/>
</dbReference>
<evidence type="ECO:0000256" key="5">
    <source>
        <dbReference type="ARBA" id="ARBA00022989"/>
    </source>
</evidence>
<feature type="transmembrane region" description="Helical" evidence="8">
    <location>
        <begin position="183"/>
        <end position="200"/>
    </location>
</feature>
<feature type="transmembrane region" description="Helical" evidence="8">
    <location>
        <begin position="350"/>
        <end position="369"/>
    </location>
</feature>
<dbReference type="AlphaFoldDB" id="A0A7T5JMK0"/>
<keyword evidence="12" id="KW-1185">Reference proteome</keyword>
<sequence>MASFGFLLSFLAILLCTVAAGIAAKRSVRRSSDFSNAGSSLSAGMVAGALVGGFVGGTSIVGTGELAFQYGLSSIWFTLGGGVAVMLLGLSANRFIRMRVETLPELIGQQYGERSKLGASLFLSLGMFIQVIAQLLAALPFVSVFWKGPVALIAFVPACLIFAYVLAGGFMGASLVGSLKTGMLILLLAGTGFWLSWQMGGETFIRWWEEGRFTLTVPEAGLGWAQGAAMIVGIFSTQAYLQPIFASRDTRQARTGAITAGLVIILIGLVSSWIGMYMRDAYPLLVPREAVPQFFLLHSPAWLAGAAYAIILLSVVMTGAALTLSIATILHRDVIASYWRRKRSDTQQLALSRLLIIGVILSAYGFVCFDEEALILHWAFLAMTLRGVTVFLPVLFFLFRLAPVHKGWAAWAIWGAPLLTLVWIWAFLPSTGIDPLYVSSLYSLIFLIAGRFCARKTAPSLRPSS</sequence>
<comment type="similarity">
    <text evidence="2 7">Belongs to the sodium:solute symporter (SSF) (TC 2.A.21) family.</text>
</comment>
<dbReference type="PANTHER" id="PTHR48086">
    <property type="entry name" value="SODIUM/PROLINE SYMPORTER-RELATED"/>
    <property type="match status" value="1"/>
</dbReference>
<feature type="transmembrane region" description="Helical" evidence="8">
    <location>
        <begin position="253"/>
        <end position="274"/>
    </location>
</feature>
<evidence type="ECO:0000256" key="1">
    <source>
        <dbReference type="ARBA" id="ARBA00004141"/>
    </source>
</evidence>
<keyword evidence="4 8" id="KW-0812">Transmembrane</keyword>
<reference evidence="9 11" key="1">
    <citation type="submission" date="2020-12" db="EMBL/GenBank/DDBJ databases">
        <title>strain FJAT-54423T represents a novel species of the genus Brevibacillus.</title>
        <authorList>
            <person name="Tang R."/>
        </authorList>
    </citation>
    <scope>NUCLEOTIDE SEQUENCE [LARGE SCALE GENOMIC DNA]</scope>
    <source>
        <strain evidence="9 11">FJAT-54423</strain>
    </source>
</reference>
<evidence type="ECO:0000256" key="3">
    <source>
        <dbReference type="ARBA" id="ARBA00022448"/>
    </source>
</evidence>
<feature type="transmembrane region" description="Helical" evidence="8">
    <location>
        <begin position="117"/>
        <end position="146"/>
    </location>
</feature>
<dbReference type="InterPro" id="IPR001734">
    <property type="entry name" value="Na/solute_symporter"/>
</dbReference>
<evidence type="ECO:0000313" key="10">
    <source>
        <dbReference type="EMBL" id="QUO40520.1"/>
    </source>
</evidence>
<feature type="transmembrane region" description="Helical" evidence="8">
    <location>
        <begin position="220"/>
        <end position="241"/>
    </location>
</feature>